<dbReference type="PIRSF" id="PIRSF006816">
    <property type="entry name" value="Cyc3_hyd_g"/>
    <property type="match status" value="1"/>
</dbReference>
<feature type="binding site" evidence="11 13">
    <location>
        <position position="229"/>
    </location>
    <ligand>
        <name>[2Fe-2S] cluster</name>
        <dbReference type="ChEBI" id="CHEBI:190135"/>
    </ligand>
</feature>
<keyword evidence="16" id="KW-1185">Reference proteome</keyword>
<evidence type="ECO:0000256" key="2">
    <source>
        <dbReference type="ARBA" id="ARBA00022448"/>
    </source>
</evidence>
<comment type="similarity">
    <text evidence="1 11">Belongs to the PyrK family.</text>
</comment>
<keyword evidence="8 11" id="KW-0249">Electron transport</keyword>
<dbReference type="InterPro" id="IPR037117">
    <property type="entry name" value="Dihydroorotate_DH_ele_sf"/>
</dbReference>
<dbReference type="EMBL" id="FOTS01000025">
    <property type="protein sequence ID" value="SFL91807.1"/>
    <property type="molecule type" value="Genomic_DNA"/>
</dbReference>
<evidence type="ECO:0000259" key="14">
    <source>
        <dbReference type="PROSITE" id="PS51384"/>
    </source>
</evidence>
<dbReference type="SUPFAM" id="SSF52343">
    <property type="entry name" value="Ferredoxin reductase-like, C-terminal NADP-linked domain"/>
    <property type="match status" value="1"/>
</dbReference>
<comment type="subunit">
    <text evidence="11">Heterotetramer of 2 PyrK and 2 PyrD type B subunits.</text>
</comment>
<keyword evidence="4 11" id="KW-0001">2Fe-2S</keyword>
<dbReference type="UniPathway" id="UPA00070">
    <property type="reaction ID" value="UER00945"/>
</dbReference>
<dbReference type="Gene3D" id="3.40.50.80">
    <property type="entry name" value="Nucleotide-binding domain of ferredoxin-NADP reductase (FNR) module"/>
    <property type="match status" value="1"/>
</dbReference>
<dbReference type="AlphaFoldDB" id="A0A1I4LMH7"/>
<keyword evidence="6 11" id="KW-0274">FAD</keyword>
<dbReference type="GO" id="GO:0046872">
    <property type="term" value="F:metal ion binding"/>
    <property type="evidence" value="ECO:0007669"/>
    <property type="project" value="UniProtKB-KW"/>
</dbReference>
<gene>
    <name evidence="11" type="primary">pyrK</name>
    <name evidence="15" type="ORF">SAMN04490355_102575</name>
</gene>
<evidence type="ECO:0000256" key="6">
    <source>
        <dbReference type="ARBA" id="ARBA00022827"/>
    </source>
</evidence>
<feature type="domain" description="FAD-binding FR-type" evidence="14">
    <location>
        <begin position="3"/>
        <end position="103"/>
    </location>
</feature>
<evidence type="ECO:0000256" key="3">
    <source>
        <dbReference type="ARBA" id="ARBA00022630"/>
    </source>
</evidence>
<dbReference type="PANTHER" id="PTHR43513">
    <property type="entry name" value="DIHYDROOROTATE DEHYDROGENASE B (NAD(+)), ELECTRON TRANSFER SUBUNIT"/>
    <property type="match status" value="1"/>
</dbReference>
<dbReference type="InterPro" id="IPR023455">
    <property type="entry name" value="Dihydroorotate_DHASE_ETsu"/>
</dbReference>
<keyword evidence="10 11" id="KW-0411">Iron-sulfur</keyword>
<dbReference type="STRING" id="1123291.SAMN04490355_102575"/>
<dbReference type="InterPro" id="IPR050353">
    <property type="entry name" value="PyrK_electron_transfer"/>
</dbReference>
<name>A0A1I4LMH7_9FIRM</name>
<dbReference type="Pfam" id="PF10418">
    <property type="entry name" value="DHODB_Fe-S_bind"/>
    <property type="match status" value="1"/>
</dbReference>
<feature type="binding site" evidence="11 13">
    <location>
        <position position="226"/>
    </location>
    <ligand>
        <name>[2Fe-2S] cluster</name>
        <dbReference type="ChEBI" id="CHEBI:190135"/>
    </ligand>
</feature>
<comment type="function">
    <text evidence="11">Responsible for channeling the electrons from the oxidation of dihydroorotate from the FMN redox center in the PyrD type B subunit to the ultimate electron acceptor NAD(+).</text>
</comment>
<accession>A0A1I4LMH7</accession>
<dbReference type="InterPro" id="IPR012165">
    <property type="entry name" value="Cyt_c3_hydrogenase_gsu"/>
</dbReference>
<dbReference type="RefSeq" id="WP_090938518.1">
    <property type="nucleotide sequence ID" value="NZ_FOTS01000025.1"/>
</dbReference>
<evidence type="ECO:0000256" key="11">
    <source>
        <dbReference type="HAMAP-Rule" id="MF_01211"/>
    </source>
</evidence>
<protein>
    <recommendedName>
        <fullName evidence="11">Dihydroorotate dehydrogenase B (NAD(+)), electron transfer subunit</fullName>
    </recommendedName>
    <alternativeName>
        <fullName evidence="11">Dihydroorotate oxidase B, electron transfer subunit</fullName>
    </alternativeName>
</protein>
<evidence type="ECO:0000313" key="15">
    <source>
        <dbReference type="EMBL" id="SFL91807.1"/>
    </source>
</evidence>
<feature type="binding site" evidence="11 12">
    <location>
        <begin position="54"/>
        <end position="57"/>
    </location>
    <ligand>
        <name>FAD</name>
        <dbReference type="ChEBI" id="CHEBI:57692"/>
    </ligand>
</feature>
<sequence>MPKMVVEARIVRNTEIGVNVKELVLYAPEIAAQAVPGQFLHVRVSDSYHPLLRRPLSISDADRQAGTISTIYRVVGQGTACLAALTSEDSVNCMGPLGNGFALQSQRPLLVGGGMGLAPLLFLAGALCPHPIEILMGGRTREEMFWADMFHGKCDAIHITTDDGTLGSCGVTLDVLPEVLKNGAFDLIYTCGPRIMMEGVAKVAKKHNIPCQVSLEDYMACGIGGCLSCTCAGKNGTRKKVCSDGPVFWAQEVMA</sequence>
<evidence type="ECO:0000256" key="13">
    <source>
        <dbReference type="PIRSR" id="PIRSR006816-2"/>
    </source>
</evidence>
<comment type="cofactor">
    <cofactor evidence="13">
        <name>[2Fe-2S] cluster</name>
        <dbReference type="ChEBI" id="CHEBI:190135"/>
    </cofactor>
    <text evidence="13">Binds 1 [2Fe-2S] cluster per subunit.</text>
</comment>
<evidence type="ECO:0000256" key="12">
    <source>
        <dbReference type="PIRSR" id="PIRSR006816-1"/>
    </source>
</evidence>
<dbReference type="PROSITE" id="PS51384">
    <property type="entry name" value="FAD_FR"/>
    <property type="match status" value="1"/>
</dbReference>
<reference evidence="16" key="1">
    <citation type="submission" date="2016-10" db="EMBL/GenBank/DDBJ databases">
        <authorList>
            <person name="Varghese N."/>
            <person name="Submissions S."/>
        </authorList>
    </citation>
    <scope>NUCLEOTIDE SEQUENCE [LARGE SCALE GENOMIC DNA]</scope>
    <source>
        <strain evidence="16">DSM 13327</strain>
    </source>
</reference>
<dbReference type="InterPro" id="IPR039261">
    <property type="entry name" value="FNR_nucleotide-bd"/>
</dbReference>
<evidence type="ECO:0000256" key="1">
    <source>
        <dbReference type="ARBA" id="ARBA00006422"/>
    </source>
</evidence>
<evidence type="ECO:0000256" key="10">
    <source>
        <dbReference type="ARBA" id="ARBA00023014"/>
    </source>
</evidence>
<evidence type="ECO:0000256" key="9">
    <source>
        <dbReference type="ARBA" id="ARBA00023004"/>
    </source>
</evidence>
<dbReference type="HAMAP" id="MF_01211">
    <property type="entry name" value="DHODB_Fe_S_bind"/>
    <property type="match status" value="1"/>
</dbReference>
<evidence type="ECO:0000256" key="7">
    <source>
        <dbReference type="ARBA" id="ARBA00022975"/>
    </source>
</evidence>
<dbReference type="Gene3D" id="2.40.30.10">
    <property type="entry name" value="Translation factors"/>
    <property type="match status" value="1"/>
</dbReference>
<evidence type="ECO:0000256" key="8">
    <source>
        <dbReference type="ARBA" id="ARBA00022982"/>
    </source>
</evidence>
<dbReference type="GO" id="GO:0016491">
    <property type="term" value="F:oxidoreductase activity"/>
    <property type="evidence" value="ECO:0007669"/>
    <property type="project" value="InterPro"/>
</dbReference>
<organism evidence="15 16">
    <name type="scientific">Pelosinus propionicus DSM 13327</name>
    <dbReference type="NCBI Taxonomy" id="1123291"/>
    <lineage>
        <taxon>Bacteria</taxon>
        <taxon>Bacillati</taxon>
        <taxon>Bacillota</taxon>
        <taxon>Negativicutes</taxon>
        <taxon>Selenomonadales</taxon>
        <taxon>Sporomusaceae</taxon>
        <taxon>Pelosinus</taxon>
    </lineage>
</organism>
<dbReference type="Pfam" id="PF00970">
    <property type="entry name" value="FAD_binding_6"/>
    <property type="match status" value="1"/>
</dbReference>
<feature type="binding site" evidence="11 13">
    <location>
        <position position="242"/>
    </location>
    <ligand>
        <name>[2Fe-2S] cluster</name>
        <dbReference type="ChEBI" id="CHEBI:190135"/>
    </ligand>
</feature>
<feature type="binding site" evidence="11 12">
    <location>
        <begin position="71"/>
        <end position="73"/>
    </location>
    <ligand>
        <name>FAD</name>
        <dbReference type="ChEBI" id="CHEBI:57692"/>
    </ligand>
</feature>
<comment type="cofactor">
    <cofactor evidence="11 12">
        <name>FAD</name>
        <dbReference type="ChEBI" id="CHEBI:57692"/>
    </cofactor>
    <text evidence="11 12">Binds 1 FAD per subunit.</text>
</comment>
<comment type="cofactor">
    <cofactor evidence="11">
        <name>[2Fe-2S] cluster</name>
        <dbReference type="ChEBI" id="CHEBI:190135"/>
    </cofactor>
    <text evidence="11">Binds 1 [2Fe-2S] cluster per subunit.</text>
</comment>
<dbReference type="OrthoDB" id="9778346at2"/>
<evidence type="ECO:0000256" key="4">
    <source>
        <dbReference type="ARBA" id="ARBA00022714"/>
    </source>
</evidence>
<keyword evidence="9 11" id="KW-0408">Iron</keyword>
<dbReference type="GO" id="GO:0051537">
    <property type="term" value="F:2 iron, 2 sulfur cluster binding"/>
    <property type="evidence" value="ECO:0007669"/>
    <property type="project" value="UniProtKB-KW"/>
</dbReference>
<keyword evidence="5 11" id="KW-0479">Metal-binding</keyword>
<proteinExistence type="inferred from homology"/>
<dbReference type="GO" id="GO:0044205">
    <property type="term" value="P:'de novo' UMP biosynthetic process"/>
    <property type="evidence" value="ECO:0007669"/>
    <property type="project" value="UniProtKB-UniRule"/>
</dbReference>
<evidence type="ECO:0000313" key="16">
    <source>
        <dbReference type="Proteomes" id="UP000199520"/>
    </source>
</evidence>
<dbReference type="CDD" id="cd06218">
    <property type="entry name" value="DHOD_e_trans"/>
    <property type="match status" value="1"/>
</dbReference>
<keyword evidence="2 11" id="KW-0813">Transport</keyword>
<feature type="binding site" evidence="11 12">
    <location>
        <begin position="78"/>
        <end position="79"/>
    </location>
    <ligand>
        <name>FAD</name>
        <dbReference type="ChEBI" id="CHEBI:57692"/>
    </ligand>
</feature>
<dbReference type="PANTHER" id="PTHR43513:SF3">
    <property type="entry name" value="DIHYDROOROTATE DEHYDROGENASE B (NAD(+)), ELECTRON TRANSFER SUBUNIT-RELATED"/>
    <property type="match status" value="1"/>
</dbReference>
<dbReference type="InterPro" id="IPR019480">
    <property type="entry name" value="Dihydroorotate_DH_Fe-S-bd"/>
</dbReference>
<keyword evidence="3 11" id="KW-0285">Flavoprotein</keyword>
<dbReference type="Proteomes" id="UP000199520">
    <property type="component" value="Unassembled WGS sequence"/>
</dbReference>
<dbReference type="InterPro" id="IPR017927">
    <property type="entry name" value="FAD-bd_FR_type"/>
</dbReference>
<comment type="pathway">
    <text evidence="11">Pyrimidine metabolism; UMP biosynthesis via de novo pathway; orotate from (S)-dihydroorotate (NAD(+) route): step 1/1.</text>
</comment>
<dbReference type="GO" id="GO:0050660">
    <property type="term" value="F:flavin adenine dinucleotide binding"/>
    <property type="evidence" value="ECO:0007669"/>
    <property type="project" value="InterPro"/>
</dbReference>
<feature type="binding site" evidence="11 13">
    <location>
        <position position="221"/>
    </location>
    <ligand>
        <name>[2Fe-2S] cluster</name>
        <dbReference type="ChEBI" id="CHEBI:190135"/>
    </ligand>
</feature>
<dbReference type="Gene3D" id="2.10.240.10">
    <property type="entry name" value="Dihydroorotate dehydrogenase, electron transfer subunit"/>
    <property type="match status" value="1"/>
</dbReference>
<keyword evidence="7 11" id="KW-0665">Pyrimidine biosynthesis</keyword>
<dbReference type="InterPro" id="IPR008333">
    <property type="entry name" value="Cbr1-like_FAD-bd_dom"/>
</dbReference>
<evidence type="ECO:0000256" key="5">
    <source>
        <dbReference type="ARBA" id="ARBA00022723"/>
    </source>
</evidence>
<dbReference type="SUPFAM" id="SSF63380">
    <property type="entry name" value="Riboflavin synthase domain-like"/>
    <property type="match status" value="1"/>
</dbReference>
<dbReference type="InterPro" id="IPR017938">
    <property type="entry name" value="Riboflavin_synthase-like_b-brl"/>
</dbReference>
<dbReference type="GO" id="GO:0009055">
    <property type="term" value="F:electron transfer activity"/>
    <property type="evidence" value="ECO:0007669"/>
    <property type="project" value="UniProtKB-UniRule"/>
</dbReference>